<protein>
    <submittedName>
        <fullName evidence="1">Uncharacterized protein</fullName>
    </submittedName>
</protein>
<dbReference type="Proteomes" id="UP000664601">
    <property type="component" value="Unassembled WGS sequence"/>
</dbReference>
<reference evidence="1 2" key="1">
    <citation type="submission" date="2021-03" db="EMBL/GenBank/DDBJ databases">
        <title>Enterococcal diversity collection.</title>
        <authorList>
            <person name="Gilmore M.S."/>
            <person name="Schwartzman J."/>
            <person name="Van Tyne D."/>
            <person name="Martin M."/>
            <person name="Earl A.M."/>
            <person name="Manson A.L."/>
            <person name="Straub T."/>
            <person name="Salamzade R."/>
            <person name="Saavedra J."/>
            <person name="Lebreton F."/>
            <person name="Prichula J."/>
            <person name="Schaufler K."/>
            <person name="Gaca A."/>
            <person name="Sgardioli B."/>
            <person name="Wagenaar J."/>
            <person name="Strong T."/>
        </authorList>
    </citation>
    <scope>NUCLEOTIDE SEQUENCE [LARGE SCALE GENOMIC DNA]</scope>
    <source>
        <strain evidence="1 2">669A</strain>
    </source>
</reference>
<gene>
    <name evidence="1" type="ORF">JZO70_07350</name>
</gene>
<proteinExistence type="predicted"/>
<accession>A0ABS3LA47</accession>
<organism evidence="1 2">
    <name type="scientific">Candidatus Enterococcus moelleringii</name>
    <dbReference type="NCBI Taxonomy" id="2815325"/>
    <lineage>
        <taxon>Bacteria</taxon>
        <taxon>Bacillati</taxon>
        <taxon>Bacillota</taxon>
        <taxon>Bacilli</taxon>
        <taxon>Lactobacillales</taxon>
        <taxon>Enterococcaceae</taxon>
        <taxon>Enterococcus</taxon>
    </lineage>
</organism>
<comment type="caution">
    <text evidence="1">The sequence shown here is derived from an EMBL/GenBank/DDBJ whole genome shotgun (WGS) entry which is preliminary data.</text>
</comment>
<evidence type="ECO:0000313" key="2">
    <source>
        <dbReference type="Proteomes" id="UP000664601"/>
    </source>
</evidence>
<dbReference type="RefSeq" id="WP_207672901.1">
    <property type="nucleotide sequence ID" value="NZ_JAFREM010000012.1"/>
</dbReference>
<dbReference type="EMBL" id="JAFREM010000012">
    <property type="protein sequence ID" value="MBO1305970.1"/>
    <property type="molecule type" value="Genomic_DNA"/>
</dbReference>
<evidence type="ECO:0000313" key="1">
    <source>
        <dbReference type="EMBL" id="MBO1305970.1"/>
    </source>
</evidence>
<sequence>MKLEKLSKIDLLFLVDYLMEKDEELAVRMEDMLTDDISTEGIDRVFDRICARNQLVKPEKLAEDLSMVFGYILQNQLAEGYTSKVILASIQVYRRTSEQFITPDSNNAFSGLFNELFAIIRDGKKQLRKSNPLLLKHPLLTDEIDGELDQFTNSAYREEIEKVWEAA</sequence>
<keyword evidence="2" id="KW-1185">Reference proteome</keyword>
<name>A0ABS3LA47_9ENTE</name>